<name>B3RXI1_TRIAD</name>
<dbReference type="KEGG" id="tad:TRIADDRAFT_56217"/>
<organism evidence="4 5">
    <name type="scientific">Trichoplax adhaerens</name>
    <name type="common">Trichoplax reptans</name>
    <dbReference type="NCBI Taxonomy" id="10228"/>
    <lineage>
        <taxon>Eukaryota</taxon>
        <taxon>Metazoa</taxon>
        <taxon>Placozoa</taxon>
        <taxon>Uniplacotomia</taxon>
        <taxon>Trichoplacea</taxon>
        <taxon>Trichoplacidae</taxon>
        <taxon>Trichoplax</taxon>
    </lineage>
</organism>
<dbReference type="eggNOG" id="KOG3487">
    <property type="taxonomic scope" value="Eukaryota"/>
</dbReference>
<dbReference type="GeneID" id="6753537"/>
<evidence type="ECO:0008006" key="6">
    <source>
        <dbReference type="Google" id="ProtNLM"/>
    </source>
</evidence>
<proteinExistence type="inferred from homology"/>
<comment type="subcellular location">
    <subcellularLocation>
        <location evidence="1">Cytoplasm</location>
        <location evidence="1">Perinuclear region</location>
    </subcellularLocation>
</comment>
<gene>
    <name evidence="4" type="ORF">TRIADDRAFT_56217</name>
</gene>
<dbReference type="CDD" id="cd14825">
    <property type="entry name" value="TRAPPC2_sedlin"/>
    <property type="match status" value="1"/>
</dbReference>
<evidence type="ECO:0000313" key="4">
    <source>
        <dbReference type="EMBL" id="EDV24861.1"/>
    </source>
</evidence>
<comment type="similarity">
    <text evidence="2">Belongs to the TRAPP small subunits family. Sedlin subfamily.</text>
</comment>
<dbReference type="FunCoup" id="B3RXI1">
    <property type="interactions" value="1060"/>
</dbReference>
<dbReference type="RefSeq" id="XP_002112751.1">
    <property type="nucleotide sequence ID" value="XM_002112715.1"/>
</dbReference>
<dbReference type="SUPFAM" id="SSF64356">
    <property type="entry name" value="SNARE-like"/>
    <property type="match status" value="1"/>
</dbReference>
<dbReference type="GO" id="GO:0005634">
    <property type="term" value="C:nucleus"/>
    <property type="evidence" value="ECO:0000318"/>
    <property type="project" value="GO_Central"/>
</dbReference>
<dbReference type="GO" id="GO:0005737">
    <property type="term" value="C:cytoplasm"/>
    <property type="evidence" value="ECO:0000318"/>
    <property type="project" value="GO_Central"/>
</dbReference>
<evidence type="ECO:0000256" key="1">
    <source>
        <dbReference type="ARBA" id="ARBA00004556"/>
    </source>
</evidence>
<dbReference type="CTD" id="6753537"/>
<dbReference type="InParanoid" id="B3RXI1"/>
<dbReference type="OMA" id="RYMNQFI"/>
<dbReference type="Gene3D" id="3.30.450.70">
    <property type="match status" value="1"/>
</dbReference>
<dbReference type="HOGENOM" id="CLU_085828_0_2_1"/>
<keyword evidence="3" id="KW-0931">ER-Golgi transport</keyword>
<keyword evidence="5" id="KW-1185">Reference proteome</keyword>
<dbReference type="OrthoDB" id="10252102at2759"/>
<dbReference type="InterPro" id="IPR006722">
    <property type="entry name" value="Sedlin"/>
</dbReference>
<evidence type="ECO:0000256" key="2">
    <source>
        <dbReference type="ARBA" id="ARBA00006626"/>
    </source>
</evidence>
<dbReference type="EMBL" id="DS985245">
    <property type="protein sequence ID" value="EDV24861.1"/>
    <property type="molecule type" value="Genomic_DNA"/>
</dbReference>
<dbReference type="InterPro" id="IPR011012">
    <property type="entry name" value="Longin-like_dom_sf"/>
</dbReference>
<dbReference type="STRING" id="10228.B3RXI1"/>
<dbReference type="GO" id="GO:0030008">
    <property type="term" value="C:TRAPP complex"/>
    <property type="evidence" value="ECO:0000318"/>
    <property type="project" value="GO_Central"/>
</dbReference>
<dbReference type="PANTHER" id="PTHR12403">
    <property type="entry name" value="TRAFFICKING PROTEIN PARTICLE COMPLEX SUBUNIT 2"/>
    <property type="match status" value="1"/>
</dbReference>
<reference evidence="4 5" key="1">
    <citation type="journal article" date="2008" name="Nature">
        <title>The Trichoplax genome and the nature of placozoans.</title>
        <authorList>
            <person name="Srivastava M."/>
            <person name="Begovic E."/>
            <person name="Chapman J."/>
            <person name="Putnam N.H."/>
            <person name="Hellsten U."/>
            <person name="Kawashima T."/>
            <person name="Kuo A."/>
            <person name="Mitros T."/>
            <person name="Salamov A."/>
            <person name="Carpenter M.L."/>
            <person name="Signorovitch A.Y."/>
            <person name="Moreno M.A."/>
            <person name="Kamm K."/>
            <person name="Grimwood J."/>
            <person name="Schmutz J."/>
            <person name="Shapiro H."/>
            <person name="Grigoriev I.V."/>
            <person name="Buss L.W."/>
            <person name="Schierwater B."/>
            <person name="Dellaporta S.L."/>
            <person name="Rokhsar D.S."/>
        </authorList>
    </citation>
    <scope>NUCLEOTIDE SEQUENCE [LARGE SCALE GENOMIC DNA]</scope>
    <source>
        <strain evidence="4 5">Grell-BS-1999</strain>
    </source>
</reference>
<sequence>MTNQYYLAIVGRHDNPLFEIELSATKGGDVIGGSREQNANKREDHKHLNQFIVHSSLDIVDEVMWNTNSMYLKVIDKFNEWLVSALVTAGARFIVLHDAKNEDGIKNFFGEVYELFVKVLMNPFYDIGTPIEMPAFEKKVLNAARKHLFN</sequence>
<dbReference type="GO" id="GO:0048471">
    <property type="term" value="C:perinuclear region of cytoplasm"/>
    <property type="evidence" value="ECO:0007669"/>
    <property type="project" value="UniProtKB-SubCell"/>
</dbReference>
<protein>
    <recommendedName>
        <fullName evidence="6">Trafficking protein particle complex subunit</fullName>
    </recommendedName>
</protein>
<evidence type="ECO:0000313" key="5">
    <source>
        <dbReference type="Proteomes" id="UP000009022"/>
    </source>
</evidence>
<accession>B3RXI1</accession>
<dbReference type="PhylomeDB" id="B3RXI1"/>
<dbReference type="GO" id="GO:0006888">
    <property type="term" value="P:endoplasmic reticulum to Golgi vesicle-mediated transport"/>
    <property type="evidence" value="ECO:0000318"/>
    <property type="project" value="GO_Central"/>
</dbReference>
<dbReference type="AlphaFoldDB" id="B3RXI1"/>
<keyword evidence="3" id="KW-0813">Transport</keyword>
<dbReference type="Proteomes" id="UP000009022">
    <property type="component" value="Unassembled WGS sequence"/>
</dbReference>
<evidence type="ECO:0000256" key="3">
    <source>
        <dbReference type="ARBA" id="ARBA00022892"/>
    </source>
</evidence>
<dbReference type="Pfam" id="PF04628">
    <property type="entry name" value="Sedlin_N"/>
    <property type="match status" value="1"/>
</dbReference>